<evidence type="ECO:0000313" key="3">
    <source>
        <dbReference type="Proteomes" id="UP000299102"/>
    </source>
</evidence>
<name>A0A4C1U422_EUMVA</name>
<dbReference type="EMBL" id="BGZK01000125">
    <property type="protein sequence ID" value="GBP21072.1"/>
    <property type="molecule type" value="Genomic_DNA"/>
</dbReference>
<reference evidence="2 3" key="1">
    <citation type="journal article" date="2019" name="Commun. Biol.">
        <title>The bagworm genome reveals a unique fibroin gene that provides high tensile strength.</title>
        <authorList>
            <person name="Kono N."/>
            <person name="Nakamura H."/>
            <person name="Ohtoshi R."/>
            <person name="Tomita M."/>
            <person name="Numata K."/>
            <person name="Arakawa K."/>
        </authorList>
    </citation>
    <scope>NUCLEOTIDE SEQUENCE [LARGE SCALE GENOMIC DNA]</scope>
</reference>
<comment type="caution">
    <text evidence="2">The sequence shown here is derived from an EMBL/GenBank/DDBJ whole genome shotgun (WGS) entry which is preliminary data.</text>
</comment>
<dbReference type="Proteomes" id="UP000299102">
    <property type="component" value="Unassembled WGS sequence"/>
</dbReference>
<feature type="region of interest" description="Disordered" evidence="1">
    <location>
        <begin position="1"/>
        <end position="71"/>
    </location>
</feature>
<evidence type="ECO:0000313" key="2">
    <source>
        <dbReference type="EMBL" id="GBP21072.1"/>
    </source>
</evidence>
<keyword evidence="3" id="KW-1185">Reference proteome</keyword>
<evidence type="ECO:0000256" key="1">
    <source>
        <dbReference type="SAM" id="MobiDB-lite"/>
    </source>
</evidence>
<feature type="compositionally biased region" description="Basic residues" evidence="1">
    <location>
        <begin position="50"/>
        <end position="59"/>
    </location>
</feature>
<organism evidence="2 3">
    <name type="scientific">Eumeta variegata</name>
    <name type="common">Bagworm moth</name>
    <name type="synonym">Eumeta japonica</name>
    <dbReference type="NCBI Taxonomy" id="151549"/>
    <lineage>
        <taxon>Eukaryota</taxon>
        <taxon>Metazoa</taxon>
        <taxon>Ecdysozoa</taxon>
        <taxon>Arthropoda</taxon>
        <taxon>Hexapoda</taxon>
        <taxon>Insecta</taxon>
        <taxon>Pterygota</taxon>
        <taxon>Neoptera</taxon>
        <taxon>Endopterygota</taxon>
        <taxon>Lepidoptera</taxon>
        <taxon>Glossata</taxon>
        <taxon>Ditrysia</taxon>
        <taxon>Tineoidea</taxon>
        <taxon>Psychidae</taxon>
        <taxon>Oiketicinae</taxon>
        <taxon>Eumeta</taxon>
    </lineage>
</organism>
<feature type="compositionally biased region" description="Basic residues" evidence="1">
    <location>
        <begin position="12"/>
        <end position="32"/>
    </location>
</feature>
<protein>
    <submittedName>
        <fullName evidence="2">Uncharacterized protein</fullName>
    </submittedName>
</protein>
<dbReference type="AlphaFoldDB" id="A0A4C1U422"/>
<proteinExistence type="predicted"/>
<sequence length="112" mass="12597">MGRRGAALTSARWRRCRRAPAARRSARRRRRPCSTARPRTSARCSAARPSPRRRRRRRCAPSPDTAGHKRGRVKMITDRGAGAGVLQRQHPSQVISESVAWLAWVSFGADLK</sequence>
<accession>A0A4C1U422</accession>
<gene>
    <name evidence="2" type="ORF">EVAR_11103_1</name>
</gene>
<feature type="compositionally biased region" description="Low complexity" evidence="1">
    <location>
        <begin position="33"/>
        <end position="49"/>
    </location>
</feature>